<dbReference type="EMBL" id="PKSG01001029">
    <property type="protein sequence ID" value="POR31554.1"/>
    <property type="molecule type" value="Genomic_DNA"/>
</dbReference>
<organism evidence="2 3">
    <name type="scientific">Tolypocladium paradoxum</name>
    <dbReference type="NCBI Taxonomy" id="94208"/>
    <lineage>
        <taxon>Eukaryota</taxon>
        <taxon>Fungi</taxon>
        <taxon>Dikarya</taxon>
        <taxon>Ascomycota</taxon>
        <taxon>Pezizomycotina</taxon>
        <taxon>Sordariomycetes</taxon>
        <taxon>Hypocreomycetidae</taxon>
        <taxon>Hypocreales</taxon>
        <taxon>Ophiocordycipitaceae</taxon>
        <taxon>Tolypocladium</taxon>
    </lineage>
</organism>
<feature type="compositionally biased region" description="Low complexity" evidence="1">
    <location>
        <begin position="338"/>
        <end position="361"/>
    </location>
</feature>
<keyword evidence="3" id="KW-1185">Reference proteome</keyword>
<gene>
    <name evidence="2" type="ORF">TPAR_08267</name>
</gene>
<feature type="compositionally biased region" description="Polar residues" evidence="1">
    <location>
        <begin position="294"/>
        <end position="309"/>
    </location>
</feature>
<dbReference type="Proteomes" id="UP000237481">
    <property type="component" value="Unassembled WGS sequence"/>
</dbReference>
<proteinExistence type="predicted"/>
<feature type="compositionally biased region" description="Basic residues" evidence="1">
    <location>
        <begin position="320"/>
        <end position="337"/>
    </location>
</feature>
<feature type="compositionally biased region" description="Low complexity" evidence="1">
    <location>
        <begin position="386"/>
        <end position="400"/>
    </location>
</feature>
<evidence type="ECO:0000313" key="2">
    <source>
        <dbReference type="EMBL" id="POR31554.1"/>
    </source>
</evidence>
<protein>
    <submittedName>
        <fullName evidence="2">Uncharacterized protein</fullName>
    </submittedName>
</protein>
<dbReference type="AlphaFoldDB" id="A0A2S4KMX3"/>
<feature type="compositionally biased region" description="Basic residues" evidence="1">
    <location>
        <begin position="362"/>
        <end position="385"/>
    </location>
</feature>
<accession>A0A2S4KMX3</accession>
<sequence>RRGHVCVVPERGADALVGREEGGRGGHPRDDGRPEALVEAAEEGPAVGAVEGLVLRGVAGRLDARDECLDGVDEDVGRQRRHGGRLILVSCLGPSIMSNVGLHTCQTSVPAPKDMDDCSTRLERLLGPLRPDLPLQLPQGLQHLIQHLPAPPLRQFPVGGPPLPRLAVAPSRLRRLVRPVVVQHHVVDARRADVGPRAGGEEARLADGVSVGAVDADGGEGVDGEVAWARGGLLGIYARGRCRLQGAIRAGRTSEICVSSISRKRAVAIRSRASGLITPACTARQPYSYVQLTMGHTNSPSSHPPSQTYPLSSACPPSSSRRRLRRPSSPPRRRALPTRRPAAPCPRCAASAAASRPQTPARRGRGRGAGRSAARRARQRRRARCTRWAPRPGAGAAAPGSAGGLGRLAAREGGAAPASWQSVRVEEAE</sequence>
<reference evidence="2 3" key="1">
    <citation type="submission" date="2018-01" db="EMBL/GenBank/DDBJ databases">
        <title>Harnessing the power of phylogenomics to disentangle the directionality and signatures of interkingdom host jumping in the parasitic fungal genus Tolypocladium.</title>
        <authorList>
            <person name="Quandt C.A."/>
            <person name="Patterson W."/>
            <person name="Spatafora J.W."/>
        </authorList>
    </citation>
    <scope>NUCLEOTIDE SEQUENCE [LARGE SCALE GENOMIC DNA]</scope>
    <source>
        <strain evidence="2 3">NRBC 100945</strain>
    </source>
</reference>
<evidence type="ECO:0000313" key="3">
    <source>
        <dbReference type="Proteomes" id="UP000237481"/>
    </source>
</evidence>
<dbReference type="OrthoDB" id="10510090at2759"/>
<comment type="caution">
    <text evidence="2">The sequence shown here is derived from an EMBL/GenBank/DDBJ whole genome shotgun (WGS) entry which is preliminary data.</text>
</comment>
<evidence type="ECO:0000256" key="1">
    <source>
        <dbReference type="SAM" id="MobiDB-lite"/>
    </source>
</evidence>
<name>A0A2S4KMX3_9HYPO</name>
<feature type="region of interest" description="Disordered" evidence="1">
    <location>
        <begin position="294"/>
        <end position="429"/>
    </location>
</feature>
<feature type="non-terminal residue" evidence="2">
    <location>
        <position position="1"/>
    </location>
</feature>
<feature type="compositionally biased region" description="Low complexity" evidence="1">
    <location>
        <begin position="310"/>
        <end position="319"/>
    </location>
</feature>
<feature type="compositionally biased region" description="Low complexity" evidence="1">
    <location>
        <begin position="407"/>
        <end position="419"/>
    </location>
</feature>